<sequence>MIISAVLDVARGVVRKQGISETIPISIITSVIAPVVSTEVRLTDDVRSCRLRDVPGVGTIIVGVIRVVEVVVVNEVVARTYYMTFEDVDLITNLNVTKYLTY</sequence>
<name>A0A7G9YEL2_9EURY</name>
<evidence type="ECO:0000313" key="1">
    <source>
        <dbReference type="EMBL" id="QNO46446.1"/>
    </source>
</evidence>
<organism evidence="1">
    <name type="scientific">Candidatus Methanogaster sp. ANME-2c ERB4</name>
    <dbReference type="NCBI Taxonomy" id="2759911"/>
    <lineage>
        <taxon>Archaea</taxon>
        <taxon>Methanobacteriati</taxon>
        <taxon>Methanobacteriota</taxon>
        <taxon>Stenosarchaea group</taxon>
        <taxon>Methanomicrobia</taxon>
        <taxon>Methanosarcinales</taxon>
        <taxon>ANME-2 cluster</taxon>
        <taxon>Candidatus Methanogasteraceae</taxon>
        <taxon>Candidatus Methanogaster</taxon>
    </lineage>
</organism>
<accession>A0A7G9YEL2</accession>
<protein>
    <submittedName>
        <fullName evidence="1">Uncharacterized protein</fullName>
    </submittedName>
</protein>
<reference evidence="1" key="1">
    <citation type="submission" date="2020-06" db="EMBL/GenBank/DDBJ databases">
        <title>Unique genomic features of the anaerobic methanotrophic archaea.</title>
        <authorList>
            <person name="Chadwick G.L."/>
            <person name="Skennerton C.T."/>
            <person name="Laso-Perez R."/>
            <person name="Leu A.O."/>
            <person name="Speth D.R."/>
            <person name="Yu H."/>
            <person name="Morgan-Lang C."/>
            <person name="Hatzenpichler R."/>
            <person name="Goudeau D."/>
            <person name="Malmstrom R."/>
            <person name="Brazelton W.J."/>
            <person name="Woyke T."/>
            <person name="Hallam S.J."/>
            <person name="Tyson G.W."/>
            <person name="Wegener G."/>
            <person name="Boetius A."/>
            <person name="Orphan V."/>
        </authorList>
    </citation>
    <scope>NUCLEOTIDE SEQUENCE</scope>
</reference>
<dbReference type="EMBL" id="MT631190">
    <property type="protein sequence ID" value="QNO46446.1"/>
    <property type="molecule type" value="Genomic_DNA"/>
</dbReference>
<dbReference type="AlphaFoldDB" id="A0A7G9YEL2"/>
<gene>
    <name evidence="1" type="ORF">KCGBEFIM_00021</name>
</gene>
<proteinExistence type="predicted"/>